<feature type="region of interest" description="Disordered" evidence="4">
    <location>
        <begin position="258"/>
        <end position="286"/>
    </location>
</feature>
<comment type="caution">
    <text evidence="6">The sequence shown here is derived from an EMBL/GenBank/DDBJ whole genome shotgun (WGS) entry which is preliminary data.</text>
</comment>
<evidence type="ECO:0000256" key="3">
    <source>
        <dbReference type="ARBA" id="ARBA00023163"/>
    </source>
</evidence>
<organism evidence="6 7">
    <name type="scientific">Nocardiopsis composta</name>
    <dbReference type="NCBI Taxonomy" id="157465"/>
    <lineage>
        <taxon>Bacteria</taxon>
        <taxon>Bacillati</taxon>
        <taxon>Actinomycetota</taxon>
        <taxon>Actinomycetes</taxon>
        <taxon>Streptosporangiales</taxon>
        <taxon>Nocardiopsidaceae</taxon>
        <taxon>Nocardiopsis</taxon>
    </lineage>
</organism>
<evidence type="ECO:0000313" key="7">
    <source>
        <dbReference type="Proteomes" id="UP000572635"/>
    </source>
</evidence>
<keyword evidence="7" id="KW-1185">Reference proteome</keyword>
<evidence type="ECO:0000256" key="4">
    <source>
        <dbReference type="SAM" id="MobiDB-lite"/>
    </source>
</evidence>
<dbReference type="Pfam" id="PF12833">
    <property type="entry name" value="HTH_18"/>
    <property type="match status" value="1"/>
</dbReference>
<dbReference type="InterPro" id="IPR018062">
    <property type="entry name" value="HTH_AraC-typ_CS"/>
</dbReference>
<dbReference type="GO" id="GO:0043565">
    <property type="term" value="F:sequence-specific DNA binding"/>
    <property type="evidence" value="ECO:0007669"/>
    <property type="project" value="InterPro"/>
</dbReference>
<protein>
    <submittedName>
        <fullName evidence="6">AraC-like DNA-binding protein</fullName>
    </submittedName>
</protein>
<name>A0A7W8QNE1_9ACTN</name>
<feature type="domain" description="HTH araC/xylS-type" evidence="5">
    <location>
        <begin position="156"/>
        <end position="255"/>
    </location>
</feature>
<dbReference type="InterPro" id="IPR050204">
    <property type="entry name" value="AraC_XylS_family_regulators"/>
</dbReference>
<dbReference type="InterPro" id="IPR018060">
    <property type="entry name" value="HTH_AraC"/>
</dbReference>
<dbReference type="PANTHER" id="PTHR46796">
    <property type="entry name" value="HTH-TYPE TRANSCRIPTIONAL ACTIVATOR RHAS-RELATED"/>
    <property type="match status" value="1"/>
</dbReference>
<dbReference type="Proteomes" id="UP000572635">
    <property type="component" value="Unassembled WGS sequence"/>
</dbReference>
<dbReference type="AlphaFoldDB" id="A0A7W8QNE1"/>
<keyword evidence="1" id="KW-0805">Transcription regulation</keyword>
<keyword evidence="3" id="KW-0804">Transcription</keyword>
<dbReference type="PROSITE" id="PS00041">
    <property type="entry name" value="HTH_ARAC_FAMILY_1"/>
    <property type="match status" value="1"/>
</dbReference>
<dbReference type="RefSeq" id="WP_221331572.1">
    <property type="nucleotide sequence ID" value="NZ_BAAAJD010000187.1"/>
</dbReference>
<reference evidence="6 7" key="1">
    <citation type="submission" date="2020-08" db="EMBL/GenBank/DDBJ databases">
        <title>Sequencing the genomes of 1000 actinobacteria strains.</title>
        <authorList>
            <person name="Klenk H.-P."/>
        </authorList>
    </citation>
    <scope>NUCLEOTIDE SEQUENCE [LARGE SCALE GENOMIC DNA]</scope>
    <source>
        <strain evidence="6 7">DSM 44551</strain>
    </source>
</reference>
<dbReference type="GO" id="GO:0003700">
    <property type="term" value="F:DNA-binding transcription factor activity"/>
    <property type="evidence" value="ECO:0007669"/>
    <property type="project" value="InterPro"/>
</dbReference>
<evidence type="ECO:0000259" key="5">
    <source>
        <dbReference type="PROSITE" id="PS01124"/>
    </source>
</evidence>
<evidence type="ECO:0000313" key="6">
    <source>
        <dbReference type="EMBL" id="MBB5432978.1"/>
    </source>
</evidence>
<proteinExistence type="predicted"/>
<accession>A0A7W8QNE1</accession>
<dbReference type="SMART" id="SM00342">
    <property type="entry name" value="HTH_ARAC"/>
    <property type="match status" value="1"/>
</dbReference>
<evidence type="ECO:0000256" key="1">
    <source>
        <dbReference type="ARBA" id="ARBA00023015"/>
    </source>
</evidence>
<dbReference type="PROSITE" id="PS01124">
    <property type="entry name" value="HTH_ARAC_FAMILY_2"/>
    <property type="match status" value="1"/>
</dbReference>
<evidence type="ECO:0000256" key="2">
    <source>
        <dbReference type="ARBA" id="ARBA00023125"/>
    </source>
</evidence>
<keyword evidence="2 6" id="KW-0238">DNA-binding</keyword>
<dbReference type="Gene3D" id="1.10.10.60">
    <property type="entry name" value="Homeodomain-like"/>
    <property type="match status" value="1"/>
</dbReference>
<gene>
    <name evidence="6" type="ORF">HDA36_003062</name>
</gene>
<sequence>MAGTEKSVMGVMMAAGRAWTLERSDRRLVFASGDEMTVFAEDGAFRVARHREPAWKVVLGVGGPVEAVLGGGRRVGGAGLAVPPETEHVCAAAGSYTAFFVDPWLLRPAPGPVPLGAGEVRRLLAALGSPVGGGSDTSAAFAELTRVTGAGAALDPRVEYAVRASMRDGDGAARIGTIAAEAGLSPVRLRALVGRSVGVPLVRLRSWARLRAAIGRLGDGTVADAAAAAGFADQAHFTRTAGGLLGRPPGSLHAETVRTARTRTPGRPPTGPRPSIWRCGSGPTSS</sequence>
<dbReference type="EMBL" id="JACHDB010000001">
    <property type="protein sequence ID" value="MBB5432978.1"/>
    <property type="molecule type" value="Genomic_DNA"/>
</dbReference>